<dbReference type="InterPro" id="IPR036188">
    <property type="entry name" value="FAD/NAD-bd_sf"/>
</dbReference>
<keyword evidence="4" id="KW-0274">FAD</keyword>
<organism evidence="8 9">
    <name type="scientific">Devosia neptuniae</name>
    <dbReference type="NCBI Taxonomy" id="191302"/>
    <lineage>
        <taxon>Bacteria</taxon>
        <taxon>Pseudomonadati</taxon>
        <taxon>Pseudomonadota</taxon>
        <taxon>Alphaproteobacteria</taxon>
        <taxon>Hyphomicrobiales</taxon>
        <taxon>Devosiaceae</taxon>
        <taxon>Devosia</taxon>
    </lineage>
</organism>
<protein>
    <submittedName>
        <fullName evidence="8">GMC family oxidoreductase</fullName>
    </submittedName>
</protein>
<evidence type="ECO:0000259" key="7">
    <source>
        <dbReference type="Pfam" id="PF05199"/>
    </source>
</evidence>
<name>A0ABY6CD23_9HYPH</name>
<dbReference type="EMBL" id="CP104965">
    <property type="protein sequence ID" value="UXN69042.1"/>
    <property type="molecule type" value="Genomic_DNA"/>
</dbReference>
<feature type="domain" description="Glucose-methanol-choline oxidoreductase C-terminal" evidence="7">
    <location>
        <begin position="383"/>
        <end position="511"/>
    </location>
</feature>
<dbReference type="Pfam" id="PF05199">
    <property type="entry name" value="GMC_oxred_C"/>
    <property type="match status" value="1"/>
</dbReference>
<evidence type="ECO:0000256" key="2">
    <source>
        <dbReference type="ARBA" id="ARBA00010790"/>
    </source>
</evidence>
<accession>A0ABY6CD23</accession>
<evidence type="ECO:0000256" key="3">
    <source>
        <dbReference type="ARBA" id="ARBA00022630"/>
    </source>
</evidence>
<keyword evidence="9" id="KW-1185">Reference proteome</keyword>
<dbReference type="Proteomes" id="UP001061862">
    <property type="component" value="Chromosome"/>
</dbReference>
<dbReference type="PANTHER" id="PTHR42784">
    <property type="entry name" value="PYRANOSE 2-OXIDASE"/>
    <property type="match status" value="1"/>
</dbReference>
<dbReference type="PRINTS" id="PR00368">
    <property type="entry name" value="FADPNR"/>
</dbReference>
<dbReference type="InterPro" id="IPR007867">
    <property type="entry name" value="GMC_OxRtase_C"/>
</dbReference>
<feature type="domain" description="FAD-dependent oxidoreductase 2 FAD-binding" evidence="6">
    <location>
        <begin position="19"/>
        <end position="51"/>
    </location>
</feature>
<keyword evidence="3" id="KW-0285">Flavoprotein</keyword>
<evidence type="ECO:0000256" key="5">
    <source>
        <dbReference type="ARBA" id="ARBA00023002"/>
    </source>
</evidence>
<proteinExistence type="inferred from homology"/>
<dbReference type="SUPFAM" id="SSF51905">
    <property type="entry name" value="FAD/NAD(P)-binding domain"/>
    <property type="match status" value="1"/>
</dbReference>
<gene>
    <name evidence="8" type="ORF">N8A98_17615</name>
</gene>
<dbReference type="InterPro" id="IPR003953">
    <property type="entry name" value="FAD-dep_OxRdtase_2_FAD-bd"/>
</dbReference>
<dbReference type="InterPro" id="IPR051473">
    <property type="entry name" value="P2Ox-like"/>
</dbReference>
<dbReference type="Pfam" id="PF00890">
    <property type="entry name" value="FAD_binding_2"/>
    <property type="match status" value="1"/>
</dbReference>
<evidence type="ECO:0000259" key="6">
    <source>
        <dbReference type="Pfam" id="PF00890"/>
    </source>
</evidence>
<comment type="cofactor">
    <cofactor evidence="1">
        <name>FAD</name>
        <dbReference type="ChEBI" id="CHEBI:57692"/>
    </cofactor>
</comment>
<reference evidence="8 9" key="1">
    <citation type="submission" date="2022-09" db="EMBL/GenBank/DDBJ databases">
        <title>Interaction between co-microsymbionts with complementary sets of symbiotic genes in legume-rhizobium systems.</title>
        <authorList>
            <person name="Safronova V."/>
            <person name="Sazanova A."/>
            <person name="Afonin A."/>
            <person name="Chirak E."/>
        </authorList>
    </citation>
    <scope>NUCLEOTIDE SEQUENCE [LARGE SCALE GENOMIC DNA]</scope>
    <source>
        <strain evidence="8 9">A18/4-1</strain>
    </source>
</reference>
<keyword evidence="5" id="KW-0560">Oxidoreductase</keyword>
<dbReference type="Gene3D" id="3.50.50.60">
    <property type="entry name" value="FAD/NAD(P)-binding domain"/>
    <property type="match status" value="2"/>
</dbReference>
<evidence type="ECO:0000313" key="9">
    <source>
        <dbReference type="Proteomes" id="UP001061862"/>
    </source>
</evidence>
<evidence type="ECO:0000256" key="4">
    <source>
        <dbReference type="ARBA" id="ARBA00022827"/>
    </source>
</evidence>
<dbReference type="RefSeq" id="WP_262167253.1">
    <property type="nucleotide sequence ID" value="NZ_CP104965.1"/>
</dbReference>
<evidence type="ECO:0000256" key="1">
    <source>
        <dbReference type="ARBA" id="ARBA00001974"/>
    </source>
</evidence>
<dbReference type="PANTHER" id="PTHR42784:SF1">
    <property type="entry name" value="PYRANOSE 2-OXIDASE"/>
    <property type="match status" value="1"/>
</dbReference>
<evidence type="ECO:0000313" key="8">
    <source>
        <dbReference type="EMBL" id="UXN69042.1"/>
    </source>
</evidence>
<comment type="similarity">
    <text evidence="2">Belongs to the GMC oxidoreductase family.</text>
</comment>
<sequence length="518" mass="56658">MPHVDLSAANAADFGARWDVCVIGAGPAGIAAATRLAQRGKRVIVLESGHSAPTPEAAALNSIETPATDYGGALRGRQRGLGGTSDLWGGRLIALTRHDLTARDYVGVPAWPIAYDDIYRYTRDVENLFDMPHRDFEQLPQGRPESLVSIGRVDGVECRLPKIVPFRNRNVYLQLAPEIARNSNITVLSNATAVDFDLSPEGNRIALVRATGFHGHSVSIEADQFVFAAGTLESTRLLLLLARKANADASSTGPIGEHFVDHLAANVGRVFRFTPNMIAYLVGHARTEGQRHATHFELLPAPQRTGGIGSAYLCLRLDMKDEEVNVVRDHLRRRLDKSDASLGSTLASGRKIAHAAAWRLAHFDWLLPPSVEIHAEIRTEQLPAAASRISLSRSTDPFGVPRAKLDWQILDSDLRTADQALAIYRRMWEGHDLQSACQIEWSVPPDAPLRESDFRDVFHPSGSTRMGLSAADSVVDEQLLCHAFPNVRILSPSVFPSSGSANPMLTLLCLAYRMADQM</sequence>